<comment type="caution">
    <text evidence="4">The sequence shown here is derived from an EMBL/GenBank/DDBJ whole genome shotgun (WGS) entry which is preliminary data.</text>
</comment>
<dbReference type="Proteomes" id="UP000734854">
    <property type="component" value="Unassembled WGS sequence"/>
</dbReference>
<feature type="compositionally biased region" description="Basic and acidic residues" evidence="1">
    <location>
        <begin position="2403"/>
        <end position="2426"/>
    </location>
</feature>
<feature type="region of interest" description="Disordered" evidence="1">
    <location>
        <begin position="2263"/>
        <end position="2345"/>
    </location>
</feature>
<evidence type="ECO:0000256" key="1">
    <source>
        <dbReference type="SAM" id="MobiDB-lite"/>
    </source>
</evidence>
<protein>
    <recommendedName>
        <fullName evidence="3">FMP27/BLTP2/Hobbit GFWDK motif-containing RBG unit domain-containing protein</fullName>
    </recommendedName>
</protein>
<evidence type="ECO:0000313" key="4">
    <source>
        <dbReference type="EMBL" id="KAG6511404.1"/>
    </source>
</evidence>
<dbReference type="PANTHER" id="PTHR15678">
    <property type="entry name" value="ANTIGEN MLAA-22-RELATED"/>
    <property type="match status" value="1"/>
</dbReference>
<dbReference type="EMBL" id="JACMSC010000008">
    <property type="protein sequence ID" value="KAG6511404.1"/>
    <property type="molecule type" value="Genomic_DNA"/>
</dbReference>
<feature type="compositionally biased region" description="Polar residues" evidence="1">
    <location>
        <begin position="1763"/>
        <end position="1809"/>
    </location>
</feature>
<dbReference type="SMART" id="SM01214">
    <property type="entry name" value="Fmp27_GFWDK"/>
    <property type="match status" value="1"/>
</dbReference>
<organism evidence="4 5">
    <name type="scientific">Zingiber officinale</name>
    <name type="common">Ginger</name>
    <name type="synonym">Amomum zingiber</name>
    <dbReference type="NCBI Taxonomy" id="94328"/>
    <lineage>
        <taxon>Eukaryota</taxon>
        <taxon>Viridiplantae</taxon>
        <taxon>Streptophyta</taxon>
        <taxon>Embryophyta</taxon>
        <taxon>Tracheophyta</taxon>
        <taxon>Spermatophyta</taxon>
        <taxon>Magnoliopsida</taxon>
        <taxon>Liliopsida</taxon>
        <taxon>Zingiberales</taxon>
        <taxon>Zingiberaceae</taxon>
        <taxon>Zingiber</taxon>
    </lineage>
</organism>
<feature type="compositionally biased region" description="Basic and acidic residues" evidence="1">
    <location>
        <begin position="2378"/>
        <end position="2394"/>
    </location>
</feature>
<gene>
    <name evidence="4" type="ORF">ZIOFF_029472</name>
</gene>
<feature type="compositionally biased region" description="Low complexity" evidence="1">
    <location>
        <begin position="2263"/>
        <end position="2280"/>
    </location>
</feature>
<keyword evidence="2" id="KW-0812">Transmembrane</keyword>
<reference evidence="4 5" key="1">
    <citation type="submission" date="2020-08" db="EMBL/GenBank/DDBJ databases">
        <title>Plant Genome Project.</title>
        <authorList>
            <person name="Zhang R.-G."/>
        </authorList>
    </citation>
    <scope>NUCLEOTIDE SEQUENCE [LARGE SCALE GENOMIC DNA]</scope>
    <source>
        <tissue evidence="4">Rhizome</tissue>
    </source>
</reference>
<keyword evidence="2" id="KW-0472">Membrane</keyword>
<name>A0A8J5GXN8_ZINOF</name>
<sequence length="2587" mass="290066">MALFLLKFFFGLAVFCAVGWVFTVFLLRLLALILNKTAGISVAFQVAGCNCLKDVFVTFKKGGIESILIGEIKLTLRESLFSKDQKLQLLISDLEVYLCSPAKGTKKSKSRNQSSRSLGKGAWTFLYNIARFLAVYVTEINLKGPKSAAQVRGLRVDASVDQQSKFSFNPKLQIAHFGFDILSEPDLGEPSSLTLERLNMPVETKFSPFTCEDFSLICELSYKREVGVKLSNLDVSCGMIGINLKESLFIKTKRESKSSVGLDTSKECASDISSVKSEKSKSSTSTMKKHVLAFPEQVSFNIKELDVMFMHQGQAIVAKNTVTDILLRSVKTLSYDDAGEATSHFSLNLEFNQIHLLKEGVTSVLEISEVAIIARADVPMQPLPISAEVDVKISSTRCNLIVSRLKPWTCLKSGKQKPMVLREESPNQENKPKDKMATIMWKCSVSLPEITIMIHNIDDSPLFHGCFRSFHLFANNIESKKLEVHAELGQFHLNTEDVYQQSLEKKLIGADIKSSSLVQIEQMVLDFGNKEMESQEGQEAKKLKLVLAVDMMGMSVFFGLNHVERLIKMGMSFKELLKDLSSSSKKIGQDKAKKPFKKDTSKGINIVKCSLQRLLVKYSGETSLSDMTVADPKRVNFGSQGGQAIISVGADGKPREASITSLSSNGCELLNFSTSVEILHLRFVFNKEKQSMQIEVDSTNSFYSEYIEEQNPGTEITLLTMQKAKFVRRSSGHNDMVLCSLLNVSDLSIRWEPDVHLALQEFAMSLKYLMSNQKNHSTDHLMKAEAIDTAPIPSKELISDQSPTEKEQKKRDSIFAIDVEMLKVSAGLADGVETVMLVQSIFSENAKIGVLFEEVMVSFNEARIFRTSRLQVSRIPASSIQNLQDSKSQMATARDWVIRSPDIYICMPYRLQLRAIDDTVEDTLRALKLISAAKLEKIINGKKNSTKKSKSTSSFFSVRLIIRKLTVEIEEEPIQAWLDEHYQLMKKEVCEAAVRLKFLDELLPTIASSTPEPNNLGADKKIHYNGMEIDASDASSVELLRTEISKNAFRSYYEACQKIETSEGSGINTFGFQSGFKPSIHRVSLMSVCATELDATLTRIDSDVMLEFLKMADPICSEKDIPFSKLYGCDIDLNAESLAVKIRDYTHPLFYGSSAKCQGRVVVAQQATSFQPQILQDCYVGRRWRVRMLRSAGGTTPANKVYLDLPINFQKGEVSFGVGYEPVFADISYAFTVALRRANLGTRSCTDPHGLDYAAQFLASSSEPQPPIKEKSLPWWDEMRNYIHGKTNLSFVETQWFILGTSNPYEKQNNLEIISANMEIQQRDGYVGLWAREFQVYTSSLETLTDSLSLKSSTHISSPFLVSSSFLAEVQMEWGCESGSPLNHYLFSLPIEGKPRMKVYDPFRSTALSLKWNFSLNNSQMSGNGLSFSSDVLNNIKIDEPSSESSQKIETTSIDSPTIKFCAHDLAWLNKFSVLNYLPPHKLRMFSRWPRFGVPRIVRSGNLSLDRVMTEFCLRIDTTPLCICYAPLRDDDPANGMTLKMSKLKYEICISRGRQEFTFDCMREPLDLVYQGFDIHMLTVSLDQINDSSVTQEIIMGMRNSRNEATDKFGNENCNYGCKDKTQDNGFLLYSDYFTIRRQTSKADPTRLLAWQENGRKDLEMNNTISEIENGIQSNPVQSDFVDDEGFTVVVADNCQRVFVYGLKLLWTLEYRNAVMSMVKGISKAFEPSKPSPSKLYSQRKLLESQKITDETDMPHDPELNSMADTSPCESPIEAQNVNNQAQDSSLVDNQAQDSSNSAVPSAQTVKQQTDTDEEGTCHFMVNVIQPQFNLHSEEAKGRFLLAAASGRVLARSFRSIVHVGPEIIEQALSTSNVVIPDNVPEMTWKRMELSMMLEHVQAHVAPTDIDPGAGIQWLPKILKDSPNVKRTGPLLERVFMPCQMYFQYTQYKGGTPELKVKPLKELTFNSPNITSEMTSRHFRIMLDVLTNLLFARSPKFPPNIHSLSDDKEDIGDEFDRLVPDGVEEVDLAKIDLEQRRREHKLLLSDVKVLGVTTDKTDGTDPSPDKFDLWMVEGSKLTLLEELKKEQGNIRQAIKEASSALRLVLQEAAEIRLLEKEKNKSPSCAIRVYVRINKVVWSMLSDDKPFAEAEINDMIYDFDRDYTDIGIAQLTTKSIVVKNCVANSKSDTLLSAWNAPPEWGKRVMLRVNAKQGAPKDGKSSIEHFQVEIYPLRIHLTETMYTMMWEYLFPEEEHDSLKRQEVWKVSTTSGTKRGKKTSQGSETAASSNQSAKESEAPGKSTAKSSSVTSGTEVQGDSSQVKKVQNTKSNTASNSNPELRRTSSLGRTWEETVADSVANELVLQSLSTQSGLFNSATENRSPHAEDSKNKTKDSKALKSGSQIANEEKKVVKSNDDKRSRQKMQEFHNIKISQGKKFKDKTQGQKDAQAAALPVNDPNLSDSDGDQQRGKSDQFPMPFPKRGNDGAGDGFVTSIRGLFNTQKKKAKAYVLRTMRGEDDNEHGEWSDGDVELSPFARQLTIAKTKKLIRRHSKKFVQSTSGKHSKEPMSPKDMMLLESDSSGELSYGEDN</sequence>
<feature type="compositionally biased region" description="Polar residues" evidence="1">
    <location>
        <begin position="2300"/>
        <end position="2344"/>
    </location>
</feature>
<keyword evidence="2" id="KW-1133">Transmembrane helix</keyword>
<dbReference type="Pfam" id="PF10344">
    <property type="entry name" value="Hobbit"/>
    <property type="match status" value="1"/>
</dbReference>
<feature type="transmembrane region" description="Helical" evidence="2">
    <location>
        <begin position="6"/>
        <end position="27"/>
    </location>
</feature>
<dbReference type="PANTHER" id="PTHR15678:SF8">
    <property type="entry name" value="PROTEIN KINKY POLLEN"/>
    <property type="match status" value="1"/>
</dbReference>
<proteinExistence type="predicted"/>
<feature type="domain" description="FMP27/BLTP2/Hobbit GFWDK motif-containing RBG unit" evidence="3">
    <location>
        <begin position="1144"/>
        <end position="1307"/>
    </location>
</feature>
<feature type="compositionally biased region" description="Basic and acidic residues" evidence="1">
    <location>
        <begin position="1745"/>
        <end position="1759"/>
    </location>
</feature>
<evidence type="ECO:0000313" key="5">
    <source>
        <dbReference type="Proteomes" id="UP000734854"/>
    </source>
</evidence>
<feature type="region of interest" description="Disordered" evidence="1">
    <location>
        <begin position="2547"/>
        <end position="2587"/>
    </location>
</feature>
<evidence type="ECO:0000259" key="3">
    <source>
        <dbReference type="SMART" id="SM01214"/>
    </source>
</evidence>
<keyword evidence="5" id="KW-1185">Reference proteome</keyword>
<feature type="region of interest" description="Disordered" evidence="1">
    <location>
        <begin position="1745"/>
        <end position="1812"/>
    </location>
</feature>
<feature type="compositionally biased region" description="Polar residues" evidence="1">
    <location>
        <begin position="2281"/>
        <end position="2290"/>
    </location>
</feature>
<evidence type="ECO:0000256" key="2">
    <source>
        <dbReference type="SAM" id="Phobius"/>
    </source>
</evidence>
<dbReference type="InterPro" id="IPR019441">
    <property type="entry name" value="FMP27/BLTP2/Hobbit_GFWDK_RBG"/>
</dbReference>
<dbReference type="InterPro" id="IPR045167">
    <property type="entry name" value="Hobbit"/>
</dbReference>
<accession>A0A8J5GXN8</accession>
<feature type="region of interest" description="Disordered" evidence="1">
    <location>
        <begin position="2371"/>
        <end position="2490"/>
    </location>
</feature>